<dbReference type="EMBL" id="CALNXJ010000057">
    <property type="protein sequence ID" value="CAH3155238.1"/>
    <property type="molecule type" value="Genomic_DNA"/>
</dbReference>
<protein>
    <submittedName>
        <fullName evidence="2">Uncharacterized protein</fullName>
    </submittedName>
</protein>
<dbReference type="Proteomes" id="UP001159428">
    <property type="component" value="Unassembled WGS sequence"/>
</dbReference>
<dbReference type="InterPro" id="IPR011029">
    <property type="entry name" value="DEATH-like_dom_sf"/>
</dbReference>
<sequence length="394" mass="44101">MGKAKKKWITVYRSDPGNRKIPGLKKIPNESKKKNLSRAWFTAKEDSIHIKTTSFCFWCVFCRGGAPRQKRATVFASKPNPRRDLIHIRFYIYSDNQDSLMRVEKQEERQCSDSWKGMEKPFNMHNNSKKITVKLVTDPEKGWELDETAGEQVYICDDSHGGRFRCANTCDFAVKPMKGREVEEFSCIITFQQEGHDEHAIYVNPGFSLVEGSVGPASAHTHFNSAAGGSTSSDPDEGDRGNLDEQPKTSQGSGGDEVNAPTLGRSKSSSGCSRSSTAEEGDKSNLDEQPKPRQDSKLLSSLLNDRTYRERVCNCLDTSRPGVGDYHDVCSYYGIDSFQVTAVYEKHNDGPSRALLEYLAASNENLTVAEFASVVREIAKRGDVAKFLEEYDNR</sequence>
<feature type="compositionally biased region" description="Basic and acidic residues" evidence="1">
    <location>
        <begin position="280"/>
        <end position="296"/>
    </location>
</feature>
<evidence type="ECO:0000313" key="2">
    <source>
        <dbReference type="EMBL" id="CAH3155238.1"/>
    </source>
</evidence>
<dbReference type="GO" id="GO:0005042">
    <property type="term" value="F:netrin receptor activity"/>
    <property type="evidence" value="ECO:0007669"/>
    <property type="project" value="InterPro"/>
</dbReference>
<feature type="region of interest" description="Disordered" evidence="1">
    <location>
        <begin position="220"/>
        <end position="301"/>
    </location>
</feature>
<proteinExistence type="predicted"/>
<keyword evidence="3" id="KW-1185">Reference proteome</keyword>
<comment type="caution">
    <text evidence="2">The sequence shown here is derived from an EMBL/GenBank/DDBJ whole genome shotgun (WGS) entry which is preliminary data.</text>
</comment>
<gene>
    <name evidence="2" type="ORF">PMEA_00027900</name>
</gene>
<reference evidence="2 3" key="1">
    <citation type="submission" date="2022-05" db="EMBL/GenBank/DDBJ databases">
        <authorList>
            <consortium name="Genoscope - CEA"/>
            <person name="William W."/>
        </authorList>
    </citation>
    <scope>NUCLEOTIDE SEQUENCE [LARGE SCALE GENOMIC DNA]</scope>
</reference>
<name>A0AAU9XQU5_9CNID</name>
<feature type="compositionally biased region" description="Polar residues" evidence="1">
    <location>
        <begin position="221"/>
        <end position="233"/>
    </location>
</feature>
<evidence type="ECO:0000313" key="3">
    <source>
        <dbReference type="Proteomes" id="UP001159428"/>
    </source>
</evidence>
<dbReference type="Gene3D" id="1.10.533.10">
    <property type="entry name" value="Death Domain, Fas"/>
    <property type="match status" value="1"/>
</dbReference>
<dbReference type="InterPro" id="IPR037936">
    <property type="entry name" value="UNC5A-D"/>
</dbReference>
<dbReference type="AlphaFoldDB" id="A0AAU9XQU5"/>
<evidence type="ECO:0000256" key="1">
    <source>
        <dbReference type="SAM" id="MobiDB-lite"/>
    </source>
</evidence>
<dbReference type="GO" id="GO:0016020">
    <property type="term" value="C:membrane"/>
    <property type="evidence" value="ECO:0007669"/>
    <property type="project" value="InterPro"/>
</dbReference>
<dbReference type="PANTHER" id="PTHR12582:SF41">
    <property type="entry name" value="UNC5C-LIKE PROTEIN"/>
    <property type="match status" value="1"/>
</dbReference>
<dbReference type="PANTHER" id="PTHR12582">
    <property type="entry name" value="NETRIN RECEPTOR UNC5"/>
    <property type="match status" value="1"/>
</dbReference>
<feature type="compositionally biased region" description="Low complexity" evidence="1">
    <location>
        <begin position="264"/>
        <end position="276"/>
    </location>
</feature>
<feature type="compositionally biased region" description="Basic and acidic residues" evidence="1">
    <location>
        <begin position="238"/>
        <end position="247"/>
    </location>
</feature>
<organism evidence="2 3">
    <name type="scientific">Pocillopora meandrina</name>
    <dbReference type="NCBI Taxonomy" id="46732"/>
    <lineage>
        <taxon>Eukaryota</taxon>
        <taxon>Metazoa</taxon>
        <taxon>Cnidaria</taxon>
        <taxon>Anthozoa</taxon>
        <taxon>Hexacorallia</taxon>
        <taxon>Scleractinia</taxon>
        <taxon>Astrocoeniina</taxon>
        <taxon>Pocilloporidae</taxon>
        <taxon>Pocillopora</taxon>
    </lineage>
</organism>
<accession>A0AAU9XQU5</accession>